<dbReference type="FunFam" id="2.10.25.10:FF:000125">
    <property type="entry name" value="Neurogenic locus notch protein-like"/>
    <property type="match status" value="1"/>
</dbReference>
<feature type="disulfide bond" evidence="6">
    <location>
        <begin position="405"/>
        <end position="414"/>
    </location>
</feature>
<evidence type="ECO:0000313" key="8">
    <source>
        <dbReference type="Proteomes" id="UP000046395"/>
    </source>
</evidence>
<dbReference type="FunFam" id="2.10.25.10:FF:000294">
    <property type="entry name" value="Delta-like protein"/>
    <property type="match status" value="1"/>
</dbReference>
<dbReference type="InterPro" id="IPR009030">
    <property type="entry name" value="Growth_fac_rcpt_cys_sf"/>
</dbReference>
<comment type="caution">
    <text evidence="6">Lacks conserved residue(s) required for the propagation of feature annotation.</text>
</comment>
<feature type="domain" description="EGF-like" evidence="7">
    <location>
        <begin position="227"/>
        <end position="263"/>
    </location>
</feature>
<feature type="disulfide bond" evidence="6">
    <location>
        <begin position="482"/>
        <end position="491"/>
    </location>
</feature>
<sequence>MLHRVERGFVIGPQLALFYNFSDIEPAYKEHLETVAGKYIKWAKGLLRGFSRHRYGTLALQRFAVSLCTFAKYTDYCEKKLEKKLPYRTFDWRNIYISEISCEKCREGFGGRHCHFDINECTLYQATHTGSIYLRQYDNMAMIEYRLVRVEPLPHKCSENSSCENTFGSYKCICHAGWTGKYCKEDIDECNTGVHKCGHMTDTCANTIGGYKCICKKGFTGQLCTNDVEECKQYPCHNNATCKDTYGSYFCICPPGWTGQHCDQDVNECNQNPCDNEGTCLNTHGSYMCQCTEYFTGHRCHIEIDACKTLQCIHGYCAGKRQNATCKCYGDWFGVQCNYSTDKCQKKDTCMNGGTCENDPLMNFTCHCLKGFTGINCEIDKNDCLSKPCAIGWCVDLPSGYKCICPPGVHGVNCNTSESKCAHLHCATGTCKIRGGMPYCHCDDEHYGKHCEIERDPCVSLPCSGLSTCINDFKKKQFECICPPKFEGVYCSEKKVFCHSNTCLNNGTCLESDSPLGYKCSCKTGAFGQRCENDINATSGQSKRPLLHYCLIVLTIWKWVEENFLEKNQLNTLLPMTVVGNFLHTGF</sequence>
<evidence type="ECO:0000256" key="1">
    <source>
        <dbReference type="ARBA" id="ARBA00022536"/>
    </source>
</evidence>
<dbReference type="WBParaSite" id="TMUE_1000005759.1">
    <property type="protein sequence ID" value="TMUE_1000005759.1"/>
    <property type="gene ID" value="WBGene00290479"/>
</dbReference>
<feature type="disulfide bond" evidence="6">
    <location>
        <begin position="522"/>
        <end position="531"/>
    </location>
</feature>
<keyword evidence="2" id="KW-0732">Signal</keyword>
<dbReference type="Gene3D" id="2.10.25.10">
    <property type="entry name" value="Laminin"/>
    <property type="match status" value="8"/>
</dbReference>
<reference evidence="9" key="1">
    <citation type="submission" date="2019-12" db="UniProtKB">
        <authorList>
            <consortium name="WormBaseParasite"/>
        </authorList>
    </citation>
    <scope>IDENTIFICATION</scope>
</reference>
<evidence type="ECO:0000256" key="3">
    <source>
        <dbReference type="ARBA" id="ARBA00022737"/>
    </source>
</evidence>
<feature type="disulfide bond" evidence="6">
    <location>
        <begin position="503"/>
        <end position="520"/>
    </location>
</feature>
<feature type="domain" description="EGF-like" evidence="7">
    <location>
        <begin position="380"/>
        <end position="415"/>
    </location>
</feature>
<dbReference type="SUPFAM" id="SSF57196">
    <property type="entry name" value="EGF/Laminin"/>
    <property type="match status" value="5"/>
</dbReference>
<evidence type="ECO:0000256" key="6">
    <source>
        <dbReference type="PROSITE-ProRule" id="PRU00076"/>
    </source>
</evidence>
<dbReference type="PRINTS" id="PR00010">
    <property type="entry name" value="EGFBLOOD"/>
</dbReference>
<feature type="disulfide bond" evidence="6">
    <location>
        <begin position="463"/>
        <end position="480"/>
    </location>
</feature>
<dbReference type="PROSITE" id="PS01186">
    <property type="entry name" value="EGF_2"/>
    <property type="match status" value="4"/>
</dbReference>
<dbReference type="InterPro" id="IPR000742">
    <property type="entry name" value="EGF"/>
</dbReference>
<dbReference type="InterPro" id="IPR018097">
    <property type="entry name" value="EGF_Ca-bd_CS"/>
</dbReference>
<dbReference type="GO" id="GO:0005509">
    <property type="term" value="F:calcium ion binding"/>
    <property type="evidence" value="ECO:0007669"/>
    <property type="project" value="InterPro"/>
</dbReference>
<accession>A0A5S6QEZ8</accession>
<feature type="domain" description="EGF-like" evidence="7">
    <location>
        <begin position="494"/>
        <end position="532"/>
    </location>
</feature>
<keyword evidence="3" id="KW-0677">Repeat</keyword>
<feature type="domain" description="EGF-like" evidence="7">
    <location>
        <begin position="146"/>
        <end position="184"/>
    </location>
</feature>
<dbReference type="PANTHER" id="PTHR24033:SF151">
    <property type="entry name" value="NOTCH 2"/>
    <property type="match status" value="1"/>
</dbReference>
<dbReference type="CDD" id="cd00054">
    <property type="entry name" value="EGF_CA"/>
    <property type="match status" value="6"/>
</dbReference>
<name>A0A5S6QEZ8_TRIMR</name>
<feature type="domain" description="EGF-like" evidence="7">
    <location>
        <begin position="265"/>
        <end position="301"/>
    </location>
</feature>
<feature type="disulfide bond" evidence="6">
    <location>
        <begin position="291"/>
        <end position="300"/>
    </location>
</feature>
<feature type="domain" description="EGF-like" evidence="7">
    <location>
        <begin position="186"/>
        <end position="225"/>
    </location>
</feature>
<dbReference type="SMART" id="SM00181">
    <property type="entry name" value="EGF"/>
    <property type="match status" value="11"/>
</dbReference>
<dbReference type="PROSITE" id="PS00022">
    <property type="entry name" value="EGF_1"/>
    <property type="match status" value="10"/>
</dbReference>
<organism evidence="8 9">
    <name type="scientific">Trichuris muris</name>
    <name type="common">Mouse whipworm</name>
    <dbReference type="NCBI Taxonomy" id="70415"/>
    <lineage>
        <taxon>Eukaryota</taxon>
        <taxon>Metazoa</taxon>
        <taxon>Ecdysozoa</taxon>
        <taxon>Nematoda</taxon>
        <taxon>Enoplea</taxon>
        <taxon>Dorylaimia</taxon>
        <taxon>Trichinellida</taxon>
        <taxon>Trichuridae</taxon>
        <taxon>Trichuris</taxon>
    </lineage>
</organism>
<feature type="domain" description="EGF-like" evidence="7">
    <location>
        <begin position="340"/>
        <end position="378"/>
    </location>
</feature>
<feature type="disulfide bond" evidence="6">
    <location>
        <begin position="253"/>
        <end position="262"/>
    </location>
</feature>
<keyword evidence="5" id="KW-0325">Glycoprotein</keyword>
<dbReference type="InterPro" id="IPR001881">
    <property type="entry name" value="EGF-like_Ca-bd_dom"/>
</dbReference>
<dbReference type="PROSITE" id="PS50026">
    <property type="entry name" value="EGF_3"/>
    <property type="match status" value="8"/>
</dbReference>
<feature type="disulfide bond" evidence="6">
    <location>
        <begin position="215"/>
        <end position="224"/>
    </location>
</feature>
<dbReference type="InterPro" id="IPR049883">
    <property type="entry name" value="NOTCH1_EGF-like"/>
</dbReference>
<dbReference type="Proteomes" id="UP000046395">
    <property type="component" value="Unassembled WGS sequence"/>
</dbReference>
<keyword evidence="4 6" id="KW-1015">Disulfide bond</keyword>
<dbReference type="InterPro" id="IPR051830">
    <property type="entry name" value="NOTCH_homolog"/>
</dbReference>
<dbReference type="SMART" id="SM00179">
    <property type="entry name" value="EGF_CA"/>
    <property type="match status" value="8"/>
</dbReference>
<dbReference type="PANTHER" id="PTHR24033">
    <property type="entry name" value="EGF-LIKE DOMAIN-CONTAINING PROTEIN"/>
    <property type="match status" value="1"/>
</dbReference>
<keyword evidence="1 6" id="KW-0245">EGF-like domain</keyword>
<dbReference type="FunFam" id="2.10.25.10:FF:000004">
    <property type="entry name" value="Neurogenic locus notch 1"/>
    <property type="match status" value="1"/>
</dbReference>
<evidence type="ECO:0000259" key="7">
    <source>
        <dbReference type="PROSITE" id="PS50026"/>
    </source>
</evidence>
<dbReference type="FunFam" id="2.10.25.10:FF:000038">
    <property type="entry name" value="Fibrillin 2"/>
    <property type="match status" value="1"/>
</dbReference>
<keyword evidence="8" id="KW-1185">Reference proteome</keyword>
<dbReference type="PROSITE" id="PS01187">
    <property type="entry name" value="EGF_CA"/>
    <property type="match status" value="3"/>
</dbReference>
<evidence type="ECO:0000313" key="9">
    <source>
        <dbReference type="WBParaSite" id="TMUE_1000005759.1"/>
    </source>
</evidence>
<protein>
    <submittedName>
        <fullName evidence="9">EGF-like domain-containing protein</fullName>
    </submittedName>
</protein>
<feature type="domain" description="EGF-like" evidence="7">
    <location>
        <begin position="454"/>
        <end position="492"/>
    </location>
</feature>
<feature type="disulfide bond" evidence="6">
    <location>
        <begin position="384"/>
        <end position="394"/>
    </location>
</feature>
<dbReference type="PROSITE" id="PS00010">
    <property type="entry name" value="ASX_HYDROXYL"/>
    <property type="match status" value="5"/>
</dbReference>
<dbReference type="STRING" id="70415.A0A5S6QEZ8"/>
<dbReference type="FunFam" id="2.10.25.10:FF:000173">
    <property type="entry name" value="Neurogenic locus notch protein 2"/>
    <property type="match status" value="1"/>
</dbReference>
<dbReference type="Pfam" id="PF07645">
    <property type="entry name" value="EGF_CA"/>
    <property type="match status" value="2"/>
</dbReference>
<feature type="disulfide bond" evidence="6">
    <location>
        <begin position="174"/>
        <end position="183"/>
    </location>
</feature>
<proteinExistence type="predicted"/>
<feature type="disulfide bond" evidence="6">
    <location>
        <begin position="368"/>
        <end position="377"/>
    </location>
</feature>
<dbReference type="AlphaFoldDB" id="A0A5S6QEZ8"/>
<dbReference type="Pfam" id="PF00008">
    <property type="entry name" value="EGF"/>
    <property type="match status" value="5"/>
</dbReference>
<dbReference type="SUPFAM" id="SSF57184">
    <property type="entry name" value="Growth factor receptor domain"/>
    <property type="match status" value="1"/>
</dbReference>
<evidence type="ECO:0000256" key="5">
    <source>
        <dbReference type="ARBA" id="ARBA00023180"/>
    </source>
</evidence>
<evidence type="ECO:0000256" key="2">
    <source>
        <dbReference type="ARBA" id="ARBA00022729"/>
    </source>
</evidence>
<evidence type="ECO:0000256" key="4">
    <source>
        <dbReference type="ARBA" id="ARBA00023157"/>
    </source>
</evidence>
<dbReference type="InterPro" id="IPR000152">
    <property type="entry name" value="EGF-type_Asp/Asn_hydroxyl_site"/>
</dbReference>